<dbReference type="PANTHER" id="PTHR43790">
    <property type="entry name" value="CARBOHYDRATE TRANSPORT ATP-BINDING PROTEIN MG119-RELATED"/>
    <property type="match status" value="1"/>
</dbReference>
<evidence type="ECO:0000256" key="2">
    <source>
        <dbReference type="ARBA" id="ARBA00022737"/>
    </source>
</evidence>
<evidence type="ECO:0000313" key="6">
    <source>
        <dbReference type="EMBL" id="PAM64983.1"/>
    </source>
</evidence>
<dbReference type="InterPro" id="IPR003439">
    <property type="entry name" value="ABC_transporter-like_ATP-bd"/>
</dbReference>
<keyword evidence="2" id="KW-0677">Repeat</keyword>
<evidence type="ECO:0000256" key="4">
    <source>
        <dbReference type="ARBA" id="ARBA00022840"/>
    </source>
</evidence>
<evidence type="ECO:0000259" key="5">
    <source>
        <dbReference type="Pfam" id="PF00005"/>
    </source>
</evidence>
<dbReference type="EMBL" id="NJGC01000129">
    <property type="protein sequence ID" value="PAM64983.1"/>
    <property type="molecule type" value="Genomic_DNA"/>
</dbReference>
<feature type="non-terminal residue" evidence="6">
    <location>
        <position position="1"/>
    </location>
</feature>
<organism evidence="6 7">
    <name type="scientific">Stenotrophomonas maltophilia</name>
    <name type="common">Pseudomonas maltophilia</name>
    <name type="synonym">Xanthomonas maltophilia</name>
    <dbReference type="NCBI Taxonomy" id="40324"/>
    <lineage>
        <taxon>Bacteria</taxon>
        <taxon>Pseudomonadati</taxon>
        <taxon>Pseudomonadota</taxon>
        <taxon>Gammaproteobacteria</taxon>
        <taxon>Lysobacterales</taxon>
        <taxon>Lysobacteraceae</taxon>
        <taxon>Stenotrophomonas</taxon>
        <taxon>Stenotrophomonas maltophilia group</taxon>
    </lineage>
</organism>
<gene>
    <name evidence="6" type="ORF">CEK00_21525</name>
</gene>
<dbReference type="InterPro" id="IPR027417">
    <property type="entry name" value="P-loop_NTPase"/>
</dbReference>
<dbReference type="Gene3D" id="3.40.50.300">
    <property type="entry name" value="P-loop containing nucleotide triphosphate hydrolases"/>
    <property type="match status" value="1"/>
</dbReference>
<keyword evidence="4" id="KW-0067">ATP-binding</keyword>
<comment type="caution">
    <text evidence="6">The sequence shown here is derived from an EMBL/GenBank/DDBJ whole genome shotgun (WGS) entry which is preliminary data.</text>
</comment>
<proteinExistence type="predicted"/>
<dbReference type="AlphaFoldDB" id="A0A270MYL2"/>
<sequence>TLMNILYGLLPSDEGQVYIDGVEQHFDNSKQAMAAGIGMVHQHFMLVNVFTVAENIALGREESTAGILSMRRARAKVRELSDRYHFDVNPDSVIENLPVGVQQRVEILKSLANDAQYLIFDEPTAVL</sequence>
<dbReference type="InterPro" id="IPR050107">
    <property type="entry name" value="ABC_carbohydrate_import_ATPase"/>
</dbReference>
<evidence type="ECO:0000313" key="7">
    <source>
        <dbReference type="Proteomes" id="UP000216433"/>
    </source>
</evidence>
<reference evidence="6 7" key="1">
    <citation type="submission" date="2017-06" db="EMBL/GenBank/DDBJ databases">
        <title>Genome sequencing and assembly of Stenotrophomonas maltophilia DF07.</title>
        <authorList>
            <person name="Iyer R."/>
        </authorList>
    </citation>
    <scope>NUCLEOTIDE SEQUENCE [LARGE SCALE GENOMIC DNA]</scope>
    <source>
        <strain evidence="6 7">DF07</strain>
    </source>
</reference>
<name>A0A270MYL2_STEMA</name>
<dbReference type="PANTHER" id="PTHR43790:SF9">
    <property type="entry name" value="GALACTOFURANOSE TRANSPORTER ATP-BINDING PROTEIN YTFR"/>
    <property type="match status" value="1"/>
</dbReference>
<dbReference type="GO" id="GO:0005524">
    <property type="term" value="F:ATP binding"/>
    <property type="evidence" value="ECO:0007669"/>
    <property type="project" value="UniProtKB-KW"/>
</dbReference>
<evidence type="ECO:0000256" key="3">
    <source>
        <dbReference type="ARBA" id="ARBA00022741"/>
    </source>
</evidence>
<dbReference type="SUPFAM" id="SSF52540">
    <property type="entry name" value="P-loop containing nucleoside triphosphate hydrolases"/>
    <property type="match status" value="1"/>
</dbReference>
<dbReference type="Pfam" id="PF00005">
    <property type="entry name" value="ABC_tran"/>
    <property type="match status" value="1"/>
</dbReference>
<feature type="non-terminal residue" evidence="6">
    <location>
        <position position="127"/>
    </location>
</feature>
<keyword evidence="1" id="KW-0813">Transport</keyword>
<protein>
    <submittedName>
        <fullName evidence="6">ABC transporter permease</fullName>
    </submittedName>
</protein>
<feature type="domain" description="ABC transporter" evidence="5">
    <location>
        <begin position="1"/>
        <end position="125"/>
    </location>
</feature>
<dbReference type="Proteomes" id="UP000216433">
    <property type="component" value="Unassembled WGS sequence"/>
</dbReference>
<keyword evidence="3" id="KW-0547">Nucleotide-binding</keyword>
<accession>A0A270MYL2</accession>
<evidence type="ECO:0000256" key="1">
    <source>
        <dbReference type="ARBA" id="ARBA00022448"/>
    </source>
</evidence>
<dbReference type="GO" id="GO:0016887">
    <property type="term" value="F:ATP hydrolysis activity"/>
    <property type="evidence" value="ECO:0007669"/>
    <property type="project" value="InterPro"/>
</dbReference>
<dbReference type="RefSeq" id="WP_141239438.1">
    <property type="nucleotide sequence ID" value="NZ_NJGC01000129.1"/>
</dbReference>